<dbReference type="EMBL" id="CM029041">
    <property type="protein sequence ID" value="KAG2624573.1"/>
    <property type="molecule type" value="Genomic_DNA"/>
</dbReference>
<reference evidence="2" key="1">
    <citation type="submission" date="2020-05" db="EMBL/GenBank/DDBJ databases">
        <title>WGS assembly of Panicum virgatum.</title>
        <authorList>
            <person name="Lovell J.T."/>
            <person name="Jenkins J."/>
            <person name="Shu S."/>
            <person name="Juenger T.E."/>
            <person name="Schmutz J."/>
        </authorList>
    </citation>
    <scope>NUCLEOTIDE SEQUENCE</scope>
    <source>
        <strain evidence="2">AP13</strain>
    </source>
</reference>
<proteinExistence type="predicted"/>
<evidence type="ECO:0000259" key="1">
    <source>
        <dbReference type="Pfam" id="PF03478"/>
    </source>
</evidence>
<protein>
    <recommendedName>
        <fullName evidence="1">KIB1-4 beta-propeller domain-containing protein</fullName>
    </recommendedName>
</protein>
<feature type="domain" description="KIB1-4 beta-propeller" evidence="1">
    <location>
        <begin position="54"/>
        <end position="298"/>
    </location>
</feature>
<dbReference type="PANTHER" id="PTHR33127">
    <property type="entry name" value="TRANSMEMBRANE PROTEIN"/>
    <property type="match status" value="1"/>
</dbReference>
<sequence>METRAMAAAASPPSSTAAVALPLLLHDVGPEYYEPQAQYGIAGRSLVNATIGLLQDHRCFETPQGWVLALDPASLRTFLWRPEDGERIALPDMDEDFPTDCKCVLSDDPRAAFCAVMVLDLDRDKFEYWLCTVGGTKWRRRCYTVTVYNADDQPVARHMAWHKGIAAVGGTVYFELSGYEMGFVEFDPVDGEPTYGAFEVDMVDLPDSTPRTIWSSYLVESRGDLFLVVVIFDGENVHKIAEVTVHRMDFSAPAWCQVDGIGDRVFLLGGDRIGESNFGASCSAGEHGLQGNCIYFLNHYAINENFVHIIDLERGTEEVQRPSREFVDPLRPPFWMLPTEEVAEEVDDGLAAEFHHSIWSIACDICLAYVELACNICLAYVGLVL</sequence>
<evidence type="ECO:0000313" key="3">
    <source>
        <dbReference type="Proteomes" id="UP000823388"/>
    </source>
</evidence>
<dbReference type="PANTHER" id="PTHR33127:SF45">
    <property type="entry name" value="OS05G0143700 PROTEIN"/>
    <property type="match status" value="1"/>
</dbReference>
<dbReference type="AlphaFoldDB" id="A0A8T0UUY8"/>
<name>A0A8T0UUY8_PANVG</name>
<dbReference type="InterPro" id="IPR005174">
    <property type="entry name" value="KIB1-4_b-propeller"/>
</dbReference>
<organism evidence="2 3">
    <name type="scientific">Panicum virgatum</name>
    <name type="common">Blackwell switchgrass</name>
    <dbReference type="NCBI Taxonomy" id="38727"/>
    <lineage>
        <taxon>Eukaryota</taxon>
        <taxon>Viridiplantae</taxon>
        <taxon>Streptophyta</taxon>
        <taxon>Embryophyta</taxon>
        <taxon>Tracheophyta</taxon>
        <taxon>Spermatophyta</taxon>
        <taxon>Magnoliopsida</taxon>
        <taxon>Liliopsida</taxon>
        <taxon>Poales</taxon>
        <taxon>Poaceae</taxon>
        <taxon>PACMAD clade</taxon>
        <taxon>Panicoideae</taxon>
        <taxon>Panicodae</taxon>
        <taxon>Paniceae</taxon>
        <taxon>Panicinae</taxon>
        <taxon>Panicum</taxon>
        <taxon>Panicum sect. Hiantes</taxon>
    </lineage>
</organism>
<dbReference type="Pfam" id="PF03478">
    <property type="entry name" value="Beta-prop_KIB1-4"/>
    <property type="match status" value="1"/>
</dbReference>
<comment type="caution">
    <text evidence="2">The sequence shown here is derived from an EMBL/GenBank/DDBJ whole genome shotgun (WGS) entry which is preliminary data.</text>
</comment>
<gene>
    <name evidence="2" type="ORF">PVAP13_3KG143500</name>
</gene>
<dbReference type="Proteomes" id="UP000823388">
    <property type="component" value="Chromosome 3K"/>
</dbReference>
<keyword evidence="3" id="KW-1185">Reference proteome</keyword>
<evidence type="ECO:0000313" key="2">
    <source>
        <dbReference type="EMBL" id="KAG2624573.1"/>
    </source>
</evidence>
<accession>A0A8T0UUY8</accession>
<dbReference type="OrthoDB" id="692759at2759"/>